<comment type="caution">
    <text evidence="1">The sequence shown here is derived from an EMBL/GenBank/DDBJ whole genome shotgun (WGS) entry which is preliminary data.</text>
</comment>
<accession>A0A8H7CKZ2</accession>
<gene>
    <name evidence="1" type="ORF">MVEN_01993400</name>
</gene>
<dbReference type="EMBL" id="JACAZI010000020">
    <property type="protein sequence ID" value="KAF7339163.1"/>
    <property type="molecule type" value="Genomic_DNA"/>
</dbReference>
<dbReference type="GO" id="GO:0004497">
    <property type="term" value="F:monooxygenase activity"/>
    <property type="evidence" value="ECO:0007669"/>
    <property type="project" value="UniProtKB-KW"/>
</dbReference>
<keyword evidence="2" id="KW-1185">Reference proteome</keyword>
<dbReference type="Proteomes" id="UP000620124">
    <property type="component" value="Unassembled WGS sequence"/>
</dbReference>
<dbReference type="PANTHER" id="PTHR32332:SF31">
    <property type="entry name" value="2-NITROPROPANE DIOXYGENASE FAMILY, PUTATIVE (AFU_ORTHOLOGUE AFUA_2G09850)-RELATED"/>
    <property type="match status" value="1"/>
</dbReference>
<dbReference type="Pfam" id="PF03060">
    <property type="entry name" value="NMO"/>
    <property type="match status" value="1"/>
</dbReference>
<dbReference type="InterPro" id="IPR013785">
    <property type="entry name" value="Aldolase_TIM"/>
</dbReference>
<evidence type="ECO:0000313" key="1">
    <source>
        <dbReference type="EMBL" id="KAF7339163.1"/>
    </source>
</evidence>
<reference evidence="1" key="1">
    <citation type="submission" date="2020-05" db="EMBL/GenBank/DDBJ databases">
        <title>Mycena genomes resolve the evolution of fungal bioluminescence.</title>
        <authorList>
            <person name="Tsai I.J."/>
        </authorList>
    </citation>
    <scope>NUCLEOTIDE SEQUENCE</scope>
    <source>
        <strain evidence="1">CCC161011</strain>
    </source>
</reference>
<evidence type="ECO:0000313" key="2">
    <source>
        <dbReference type="Proteomes" id="UP000620124"/>
    </source>
</evidence>
<dbReference type="Gene3D" id="3.20.20.70">
    <property type="entry name" value="Aldolase class I"/>
    <property type="match status" value="2"/>
</dbReference>
<dbReference type="PANTHER" id="PTHR32332">
    <property type="entry name" value="2-NITROPROPANE DIOXYGENASE"/>
    <property type="match status" value="1"/>
</dbReference>
<keyword evidence="1" id="KW-0503">Monooxygenase</keyword>
<protein>
    <submittedName>
        <fullName evidence="1">Nitronate monooxygenase</fullName>
    </submittedName>
</protein>
<name>A0A8H7CKZ2_9AGAR</name>
<dbReference type="SUPFAM" id="SSF51412">
    <property type="entry name" value="Inosine monophosphate dehydrogenase (IMPDH)"/>
    <property type="match status" value="1"/>
</dbReference>
<proteinExistence type="predicted"/>
<dbReference type="OrthoDB" id="2349068at2759"/>
<organism evidence="1 2">
    <name type="scientific">Mycena venus</name>
    <dbReference type="NCBI Taxonomy" id="2733690"/>
    <lineage>
        <taxon>Eukaryota</taxon>
        <taxon>Fungi</taxon>
        <taxon>Dikarya</taxon>
        <taxon>Basidiomycota</taxon>
        <taxon>Agaricomycotina</taxon>
        <taxon>Agaricomycetes</taxon>
        <taxon>Agaricomycetidae</taxon>
        <taxon>Agaricales</taxon>
        <taxon>Marasmiineae</taxon>
        <taxon>Mycenaceae</taxon>
        <taxon>Mycena</taxon>
    </lineage>
</organism>
<sequence length="155" mass="16672">MTVAAVWFAFGVDLDKYVDQVHAYNTRTGRKTFIFVNLSSVEDARRAALKGVDAVVVQAILREFETSGSPLVVAAGGISTGARIASLLTMGVDGVVLGTRFLFTPECTYTAAKKDALLCADLKPLSARWRTMKSAAQMDGLRIAIDVPFQSDGRP</sequence>
<dbReference type="AlphaFoldDB" id="A0A8H7CKZ2"/>
<keyword evidence="1" id="KW-0560">Oxidoreductase</keyword>